<protein>
    <submittedName>
        <fullName evidence="3">AlNc14C325G10632 protein</fullName>
    </submittedName>
</protein>
<dbReference type="HOGENOM" id="CLU_613120_0_0_1"/>
<gene>
    <name evidence="3" type="primary">AlNc14C325G10632</name>
    <name evidence="3" type="ORF">ALNC14_119880</name>
</gene>
<feature type="signal peptide" evidence="1">
    <location>
        <begin position="1"/>
        <end position="20"/>
    </location>
</feature>
<reference evidence="3" key="2">
    <citation type="submission" date="2011-02" db="EMBL/GenBank/DDBJ databases">
        <authorList>
            <person name="MacLean D."/>
        </authorList>
    </citation>
    <scope>NUCLEOTIDE SEQUENCE</scope>
</reference>
<evidence type="ECO:0000259" key="2">
    <source>
        <dbReference type="Pfam" id="PF14970"/>
    </source>
</evidence>
<proteinExistence type="predicted"/>
<keyword evidence="1" id="KW-0732">Signal</keyword>
<accession>F0WWM0</accession>
<dbReference type="Pfam" id="PF14970">
    <property type="entry name" value="TEDC1"/>
    <property type="match status" value="1"/>
</dbReference>
<organism evidence="3">
    <name type="scientific">Albugo laibachii Nc14</name>
    <dbReference type="NCBI Taxonomy" id="890382"/>
    <lineage>
        <taxon>Eukaryota</taxon>
        <taxon>Sar</taxon>
        <taxon>Stramenopiles</taxon>
        <taxon>Oomycota</taxon>
        <taxon>Peronosporomycetes</taxon>
        <taxon>Albuginales</taxon>
        <taxon>Albuginaceae</taxon>
        <taxon>Albugo</taxon>
    </lineage>
</organism>
<reference evidence="3" key="1">
    <citation type="journal article" date="2011" name="PLoS Biol.">
        <title>Gene gain and loss during evolution of obligate parasitism in the white rust pathogen of Arabidopsis thaliana.</title>
        <authorList>
            <person name="Kemen E."/>
            <person name="Gardiner A."/>
            <person name="Schultz-Larsen T."/>
            <person name="Kemen A.C."/>
            <person name="Balmuth A.L."/>
            <person name="Robert-Seilaniantz A."/>
            <person name="Bailey K."/>
            <person name="Holub E."/>
            <person name="Studholme D.J."/>
            <person name="Maclean D."/>
            <person name="Jones J.D."/>
        </authorList>
    </citation>
    <scope>NUCLEOTIDE SEQUENCE</scope>
</reference>
<feature type="chain" id="PRO_5003259625" evidence="1">
    <location>
        <begin position="21"/>
        <end position="447"/>
    </location>
</feature>
<sequence length="447" mass="52750">MSSKPSFTLLVLCGLASVEITYISMEHLRKAKKNLMTQRECLELCKAIYDLILIYLSDFRCNYKYIQFCNTEPQLSEVLFDSTEQAIRMEIIYCYLYTWELDTIYLEEWNVYTHSDESKCNDSPPDQRIILIALAFVLARINFFHHQNPSIIKKLASKNPIHNEVQKEWTLVKLPPYPNYVILDMETRYSILNEIVDEWQTFNVHSELTEHRVHQIHQLFGRLRYHVKELDTYQRYYHKLFHRIHQQNDQNLSIYLLQMLSRSERASTKQILQLHLSWIEIQLRLMDEETNFFKWITSIVRDISEKPKTPRCVSTFSECLDAIPSALKAAWNDLQQELQRCGESSTPREECKNQVKLTSLEKCFKDSMKLATRSKNRQQLELLHVKMRSFTQQIIETELNMNTITTPDLKGPTTCASNSDQELLELKERVEGILIELCDQVAAVFVN</sequence>
<feature type="domain" description="Tubulin epsilon and delta complex protein 1" evidence="2">
    <location>
        <begin position="126"/>
        <end position="300"/>
    </location>
</feature>
<dbReference type="AlphaFoldDB" id="F0WWM0"/>
<evidence type="ECO:0000256" key="1">
    <source>
        <dbReference type="SAM" id="SignalP"/>
    </source>
</evidence>
<name>F0WWM0_9STRA</name>
<evidence type="ECO:0000313" key="3">
    <source>
        <dbReference type="EMBL" id="CCA25844.1"/>
    </source>
</evidence>
<dbReference type="EMBL" id="FR824370">
    <property type="protein sequence ID" value="CCA25844.1"/>
    <property type="molecule type" value="Genomic_DNA"/>
</dbReference>
<dbReference type="InterPro" id="IPR027996">
    <property type="entry name" value="TEDC1_dom"/>
</dbReference>